<dbReference type="SUPFAM" id="SSF51445">
    <property type="entry name" value="(Trans)glycosidases"/>
    <property type="match status" value="1"/>
</dbReference>
<dbReference type="PANTHER" id="PTHR15172:SF1">
    <property type="entry name" value="GALACTOCEREBROSIDASE"/>
    <property type="match status" value="1"/>
</dbReference>
<keyword evidence="3" id="KW-0746">Sphingolipid metabolism</keyword>
<dbReference type="InterPro" id="IPR001286">
    <property type="entry name" value="Glyco_hydro_59"/>
</dbReference>
<evidence type="ECO:0000313" key="8">
    <source>
        <dbReference type="EnsemblMetazoa" id="Aqu2.1.38344_001"/>
    </source>
</evidence>
<comment type="similarity">
    <text evidence="1">Belongs to the glycosyl hydrolase 59 family.</text>
</comment>
<protein>
    <recommendedName>
        <fullName evidence="2">galactosylceramidase</fullName>
        <ecNumber evidence="2">3.2.1.46</ecNumber>
    </recommendedName>
    <alternativeName>
        <fullName evidence="5">Galactosylceramidase</fullName>
    </alternativeName>
</protein>
<dbReference type="eggNOG" id="ENOG502QQ1Q">
    <property type="taxonomic scope" value="Eukaryota"/>
</dbReference>
<reference evidence="8" key="1">
    <citation type="submission" date="2017-05" db="UniProtKB">
        <authorList>
            <consortium name="EnsemblMetazoa"/>
        </authorList>
    </citation>
    <scope>IDENTIFICATION</scope>
</reference>
<dbReference type="PRINTS" id="PR00850">
    <property type="entry name" value="GLHYDRLASE59"/>
</dbReference>
<proteinExistence type="inferred from homology"/>
<dbReference type="GO" id="GO:0006683">
    <property type="term" value="P:galactosylceramide catabolic process"/>
    <property type="evidence" value="ECO:0007669"/>
    <property type="project" value="InterPro"/>
</dbReference>
<organism evidence="8">
    <name type="scientific">Amphimedon queenslandica</name>
    <name type="common">Sponge</name>
    <dbReference type="NCBI Taxonomy" id="400682"/>
    <lineage>
        <taxon>Eukaryota</taxon>
        <taxon>Metazoa</taxon>
        <taxon>Porifera</taxon>
        <taxon>Demospongiae</taxon>
        <taxon>Heteroscleromorpha</taxon>
        <taxon>Haplosclerida</taxon>
        <taxon>Niphatidae</taxon>
        <taxon>Amphimedon</taxon>
    </lineage>
</organism>
<dbReference type="PANTHER" id="PTHR15172">
    <property type="entry name" value="GALACTOCEREBROSIDASE"/>
    <property type="match status" value="1"/>
</dbReference>
<dbReference type="InterPro" id="IPR049161">
    <property type="entry name" value="GH59_cat"/>
</dbReference>
<dbReference type="OrthoDB" id="440760at2759"/>
<feature type="signal peptide" evidence="6">
    <location>
        <begin position="1"/>
        <end position="18"/>
    </location>
</feature>
<dbReference type="InterPro" id="IPR013785">
    <property type="entry name" value="Aldolase_TIM"/>
</dbReference>
<evidence type="ECO:0000256" key="5">
    <source>
        <dbReference type="ARBA" id="ARBA00033098"/>
    </source>
</evidence>
<dbReference type="InParanoid" id="A0A1X7VF28"/>
<evidence type="ECO:0000256" key="1">
    <source>
        <dbReference type="ARBA" id="ARBA00005637"/>
    </source>
</evidence>
<dbReference type="AlphaFoldDB" id="A0A1X7VF28"/>
<dbReference type="GO" id="GO:0004336">
    <property type="term" value="F:galactosylceramidase activity"/>
    <property type="evidence" value="ECO:0007669"/>
    <property type="project" value="UniProtKB-EC"/>
</dbReference>
<dbReference type="EC" id="3.2.1.46" evidence="2"/>
<dbReference type="EnsemblMetazoa" id="Aqu2.1.38344_001">
    <property type="protein sequence ID" value="Aqu2.1.38344_001"/>
    <property type="gene ID" value="Aqu2.1.38344"/>
</dbReference>
<keyword evidence="4" id="KW-0443">Lipid metabolism</keyword>
<sequence length="332" mass="35419">MVLMLLMFSLVLLHLTTGQYNVDDSGGTGPKFDGIGGLSAGASTALLPSYSEEIVSQILDLLFKPNFGASLQICKVEIGGDGQSTDGTESSHMHSQDDENYHRGYEWWLMTEAKKRNPNVKLYGLPWTFPAWVGNGSGSPYKYPELTAGYIIKWIQGAKSTYGLDIDYIGVWNERNFDSTYIKTLRKSLDSAGLNKVQIVAPDGSETVSLSIDVLLPNVSDTSTAAFLAARVSGVGCGTTRAVGVFFWIDTSGTWTISSDLAGDKKVASGSFSAKPDTVYTLSMDVNGSSATVSVNGTALSSNVSVGNGKGFVGFGTSGYFPAEFDNFSLTK</sequence>
<keyword evidence="6" id="KW-0732">Signal</keyword>
<dbReference type="Gene3D" id="3.20.20.70">
    <property type="entry name" value="Aldolase class I"/>
    <property type="match status" value="1"/>
</dbReference>
<dbReference type="GO" id="GO:0016020">
    <property type="term" value="C:membrane"/>
    <property type="evidence" value="ECO:0007669"/>
    <property type="project" value="GOC"/>
</dbReference>
<accession>A0A1X7VF28</accession>
<feature type="domain" description="Glycosyl hydrolase family 59 catalytic" evidence="7">
    <location>
        <begin position="32"/>
        <end position="210"/>
    </location>
</feature>
<evidence type="ECO:0000256" key="3">
    <source>
        <dbReference type="ARBA" id="ARBA00022919"/>
    </source>
</evidence>
<evidence type="ECO:0000256" key="6">
    <source>
        <dbReference type="SAM" id="SignalP"/>
    </source>
</evidence>
<dbReference type="GO" id="GO:0005764">
    <property type="term" value="C:lysosome"/>
    <property type="evidence" value="ECO:0007669"/>
    <property type="project" value="TreeGrafter"/>
</dbReference>
<evidence type="ECO:0000259" key="7">
    <source>
        <dbReference type="Pfam" id="PF02057"/>
    </source>
</evidence>
<dbReference type="InterPro" id="IPR017853">
    <property type="entry name" value="GH"/>
</dbReference>
<keyword evidence="4" id="KW-0442">Lipid degradation</keyword>
<dbReference type="Pfam" id="PF02057">
    <property type="entry name" value="Glyco_hydro_59"/>
    <property type="match status" value="1"/>
</dbReference>
<feature type="chain" id="PRO_5012914381" description="galactosylceramidase" evidence="6">
    <location>
        <begin position="19"/>
        <end position="332"/>
    </location>
</feature>
<evidence type="ECO:0000256" key="2">
    <source>
        <dbReference type="ARBA" id="ARBA00012657"/>
    </source>
</evidence>
<name>A0A1X7VF28_AMPQE</name>
<evidence type="ECO:0000256" key="4">
    <source>
        <dbReference type="ARBA" id="ARBA00022963"/>
    </source>
</evidence>